<dbReference type="Proteomes" id="UP000194127">
    <property type="component" value="Unassembled WGS sequence"/>
</dbReference>
<dbReference type="Gene3D" id="3.80.10.10">
    <property type="entry name" value="Ribonuclease Inhibitor"/>
    <property type="match status" value="1"/>
</dbReference>
<feature type="transmembrane region" description="Helical" evidence="1">
    <location>
        <begin position="93"/>
        <end position="120"/>
    </location>
</feature>
<keyword evidence="3" id="KW-1185">Reference proteome</keyword>
<accession>A0A1X6N765</accession>
<evidence type="ECO:0000313" key="3">
    <source>
        <dbReference type="Proteomes" id="UP000194127"/>
    </source>
</evidence>
<dbReference type="STRING" id="670580.A0A1X6N765"/>
<protein>
    <submittedName>
        <fullName evidence="2">Uncharacterized protein</fullName>
    </submittedName>
</protein>
<keyword evidence="1" id="KW-0472">Membrane</keyword>
<dbReference type="EMBL" id="KZ110594">
    <property type="protein sequence ID" value="OSX64465.1"/>
    <property type="molecule type" value="Genomic_DNA"/>
</dbReference>
<dbReference type="AlphaFoldDB" id="A0A1X6N765"/>
<sequence length="703" mass="79429">MLYPPGANWNGVILPPSTRLLKDFKAKTGGQPSKVQLVPANLGTVCIESHLYGVFFLLAVTSIYFLVRRAKHNMRRKQITTGICKSLFKRPMFAAAIALLITITARWILTVTRLFQAFVLYKGGNAPLEFYGDLRETTEVFKTGFLIATLVFGDSMLIYRLWIVWGHNTWVIIFPCCTLVSLMICGVGITYQFTQRIPGEDVSDIAAGRWITSDAVFTLCIFRAFLYSQGSRSFNIFFFAAYQSHSKLQFNAVDIWCPVAGISFMLINVRVGLGWAQKAHKIPLTSIDASMLRQQIDNDSMPMRPITVNITRAVDHIKDKEQDAAGVSKNEDFVDEVDMGHHHPQDVEGWTAFLSLRLQIVLWDSSANYVHLGLRDWRWAYPSWSCIREEIVQLERDSITRASALLEHIAHDVVFASYVRKMAVYVFINDAEDKVLGARLSQIGGNLGLDCPDALAQVLHLRDLELQYSEGVDEVETVIQRCPNLYSFGLASYTGDHEGIMQVFARNSSALPHLTSLRHTGYVSLRENTFSLDGLVEFVREKALLRRLDFAASYRWAELKTLLPFLRSSKTLDILGLSLQAEVFRKDDARHLQAHLPSQIHALRVHVLIKSLEVDADMWHGLVSGLVIIEPRIRLTVSQWTHLPELRFIYVHEEPHGRGPVLDVEQLASRAPRLQVVGGNSRFREVERGSDGSVALSAPWPMF</sequence>
<feature type="transmembrane region" description="Helical" evidence="1">
    <location>
        <begin position="49"/>
        <end position="67"/>
    </location>
</feature>
<gene>
    <name evidence="2" type="ORF">POSPLADRAFT_1045500</name>
</gene>
<dbReference type="GeneID" id="36323726"/>
<proteinExistence type="predicted"/>
<keyword evidence="1" id="KW-1133">Transmembrane helix</keyword>
<evidence type="ECO:0000313" key="2">
    <source>
        <dbReference type="EMBL" id="OSX64465.1"/>
    </source>
</evidence>
<evidence type="ECO:0000256" key="1">
    <source>
        <dbReference type="SAM" id="Phobius"/>
    </source>
</evidence>
<dbReference type="OrthoDB" id="2756618at2759"/>
<feature type="transmembrane region" description="Helical" evidence="1">
    <location>
        <begin position="171"/>
        <end position="193"/>
    </location>
</feature>
<organism evidence="2 3">
    <name type="scientific">Postia placenta MAD-698-R-SB12</name>
    <dbReference type="NCBI Taxonomy" id="670580"/>
    <lineage>
        <taxon>Eukaryota</taxon>
        <taxon>Fungi</taxon>
        <taxon>Dikarya</taxon>
        <taxon>Basidiomycota</taxon>
        <taxon>Agaricomycotina</taxon>
        <taxon>Agaricomycetes</taxon>
        <taxon>Polyporales</taxon>
        <taxon>Adustoporiaceae</taxon>
        <taxon>Rhodonia</taxon>
    </lineage>
</organism>
<keyword evidence="1" id="KW-0812">Transmembrane</keyword>
<dbReference type="InterPro" id="IPR032675">
    <property type="entry name" value="LRR_dom_sf"/>
</dbReference>
<name>A0A1X6N765_9APHY</name>
<reference evidence="2 3" key="1">
    <citation type="submission" date="2017-04" db="EMBL/GenBank/DDBJ databases">
        <title>Genome Sequence of the Model Brown-Rot Fungus Postia placenta SB12.</title>
        <authorList>
            <consortium name="DOE Joint Genome Institute"/>
            <person name="Gaskell J."/>
            <person name="Kersten P."/>
            <person name="Larrondo L.F."/>
            <person name="Canessa P."/>
            <person name="Martinez D."/>
            <person name="Hibbett D."/>
            <person name="Schmoll M."/>
            <person name="Kubicek C.P."/>
            <person name="Martinez A.T."/>
            <person name="Yadav J."/>
            <person name="Master E."/>
            <person name="Magnuson J.K."/>
            <person name="James T."/>
            <person name="Yaver D."/>
            <person name="Berka R."/>
            <person name="Labutti K."/>
            <person name="Lipzen A."/>
            <person name="Aerts A."/>
            <person name="Barry K."/>
            <person name="Henrissat B."/>
            <person name="Blanchette R."/>
            <person name="Grigoriev I."/>
            <person name="Cullen D."/>
        </authorList>
    </citation>
    <scope>NUCLEOTIDE SEQUENCE [LARGE SCALE GENOMIC DNA]</scope>
    <source>
        <strain evidence="2 3">MAD-698-R-SB12</strain>
    </source>
</reference>
<dbReference type="RefSeq" id="XP_024341259.1">
    <property type="nucleotide sequence ID" value="XM_024478776.1"/>
</dbReference>
<feature type="transmembrane region" description="Helical" evidence="1">
    <location>
        <begin position="140"/>
        <end position="159"/>
    </location>
</feature>